<dbReference type="SMART" id="SM00498">
    <property type="entry name" value="FH2"/>
    <property type="match status" value="1"/>
</dbReference>
<dbReference type="PROSITE" id="PS51231">
    <property type="entry name" value="DAD"/>
    <property type="match status" value="1"/>
</dbReference>
<feature type="domain" description="DAD" evidence="5">
    <location>
        <begin position="1092"/>
        <end position="1118"/>
    </location>
</feature>
<dbReference type="SUPFAM" id="SSF48371">
    <property type="entry name" value="ARM repeat"/>
    <property type="match status" value="1"/>
</dbReference>
<dbReference type="Gene3D" id="1.25.10.10">
    <property type="entry name" value="Leucine-rich Repeat Variant"/>
    <property type="match status" value="1"/>
</dbReference>
<feature type="domain" description="GBD/FH3" evidence="6">
    <location>
        <begin position="89"/>
        <end position="456"/>
    </location>
</feature>
<dbReference type="InterPro" id="IPR044933">
    <property type="entry name" value="DIA_GBD_sf"/>
</dbReference>
<dbReference type="InterPro" id="IPR014767">
    <property type="entry name" value="DAD_dom"/>
</dbReference>
<dbReference type="InterPro" id="IPR042201">
    <property type="entry name" value="FH2_Formin_sf"/>
</dbReference>
<dbReference type="Pfam" id="PF02181">
    <property type="entry name" value="FH2"/>
    <property type="match status" value="1"/>
</dbReference>
<feature type="compositionally biased region" description="Basic and acidic residues" evidence="4">
    <location>
        <begin position="1055"/>
        <end position="1075"/>
    </location>
</feature>
<dbReference type="GO" id="GO:0031267">
    <property type="term" value="F:small GTPase binding"/>
    <property type="evidence" value="ECO:0007669"/>
    <property type="project" value="InterPro"/>
</dbReference>
<dbReference type="Gene3D" id="1.20.58.2220">
    <property type="entry name" value="Formin, FH2 domain"/>
    <property type="match status" value="1"/>
</dbReference>
<proteinExistence type="inferred from homology"/>
<evidence type="ECO:0000313" key="9">
    <source>
        <dbReference type="Proteomes" id="UP000694388"/>
    </source>
</evidence>
<feature type="coiled-coil region" evidence="3">
    <location>
        <begin position="948"/>
        <end position="1011"/>
    </location>
</feature>
<feature type="region of interest" description="Disordered" evidence="4">
    <location>
        <begin position="1174"/>
        <end position="1214"/>
    </location>
</feature>
<dbReference type="SUPFAM" id="SSF101447">
    <property type="entry name" value="Formin homology 2 domain (FH2 domain)"/>
    <property type="match status" value="1"/>
</dbReference>
<feature type="region of interest" description="Disordered" evidence="4">
    <location>
        <begin position="721"/>
        <end position="741"/>
    </location>
</feature>
<keyword evidence="9" id="KW-1185">Reference proteome</keyword>
<organism evidence="8 9">
    <name type="scientific">Eptatretus burgeri</name>
    <name type="common">Inshore hagfish</name>
    <dbReference type="NCBI Taxonomy" id="7764"/>
    <lineage>
        <taxon>Eukaryota</taxon>
        <taxon>Metazoa</taxon>
        <taxon>Chordata</taxon>
        <taxon>Craniata</taxon>
        <taxon>Vertebrata</taxon>
        <taxon>Cyclostomata</taxon>
        <taxon>Myxini</taxon>
        <taxon>Myxiniformes</taxon>
        <taxon>Myxinidae</taxon>
        <taxon>Eptatretinae</taxon>
        <taxon>Eptatretus</taxon>
    </lineage>
</organism>
<dbReference type="InterPro" id="IPR010472">
    <property type="entry name" value="FH3_dom"/>
</dbReference>
<dbReference type="InterPro" id="IPR011989">
    <property type="entry name" value="ARM-like"/>
</dbReference>
<accession>A0A8C4PYV1</accession>
<evidence type="ECO:0000256" key="3">
    <source>
        <dbReference type="SAM" id="Coils"/>
    </source>
</evidence>
<dbReference type="SMART" id="SM01140">
    <property type="entry name" value="Drf_GBD"/>
    <property type="match status" value="1"/>
</dbReference>
<dbReference type="Ensembl" id="ENSEBUT00000006949.1">
    <property type="protein sequence ID" value="ENSEBUP00000006493.1"/>
    <property type="gene ID" value="ENSEBUG00000004289.1"/>
</dbReference>
<dbReference type="GO" id="GO:0005884">
    <property type="term" value="C:actin filament"/>
    <property type="evidence" value="ECO:0007669"/>
    <property type="project" value="TreeGrafter"/>
</dbReference>
<dbReference type="Gene3D" id="1.10.238.150">
    <property type="entry name" value="Formin, FH3 diaphanous domain"/>
    <property type="match status" value="1"/>
</dbReference>
<evidence type="ECO:0000259" key="6">
    <source>
        <dbReference type="PROSITE" id="PS51232"/>
    </source>
</evidence>
<dbReference type="PANTHER" id="PTHR45691:SF6">
    <property type="entry name" value="PROTEIN DIAPHANOUS"/>
    <property type="match status" value="1"/>
</dbReference>
<evidence type="ECO:0000313" key="8">
    <source>
        <dbReference type="Ensembl" id="ENSEBUP00000006493.1"/>
    </source>
</evidence>
<name>A0A8C4PYV1_EPTBU</name>
<dbReference type="SMART" id="SM01139">
    <property type="entry name" value="Drf_FH3"/>
    <property type="match status" value="1"/>
</dbReference>
<feature type="region of interest" description="Disordered" evidence="4">
    <location>
        <begin position="1055"/>
        <end position="1092"/>
    </location>
</feature>
<feature type="domain" description="FH2" evidence="7">
    <location>
        <begin position="667"/>
        <end position="1068"/>
    </location>
</feature>
<dbReference type="PROSITE" id="PS51232">
    <property type="entry name" value="GBD_FH3"/>
    <property type="match status" value="1"/>
</dbReference>
<dbReference type="Proteomes" id="UP000694388">
    <property type="component" value="Unplaced"/>
</dbReference>
<comment type="similarity">
    <text evidence="1">Belongs to the formin homology family. Diaphanous subfamily.</text>
</comment>
<dbReference type="PROSITE" id="PS51444">
    <property type="entry name" value="FH2"/>
    <property type="match status" value="1"/>
</dbReference>
<feature type="compositionally biased region" description="Basic and acidic residues" evidence="4">
    <location>
        <begin position="723"/>
        <end position="735"/>
    </location>
</feature>
<dbReference type="AlphaFoldDB" id="A0A8C4PYV1"/>
<feature type="region of interest" description="Disordered" evidence="4">
    <location>
        <begin position="571"/>
        <end position="643"/>
    </location>
</feature>
<feature type="compositionally biased region" description="Basic and acidic residues" evidence="4">
    <location>
        <begin position="1194"/>
        <end position="1212"/>
    </location>
</feature>
<reference evidence="8" key="1">
    <citation type="submission" date="2025-08" db="UniProtKB">
        <authorList>
            <consortium name="Ensembl"/>
        </authorList>
    </citation>
    <scope>IDENTIFICATION</scope>
</reference>
<feature type="compositionally biased region" description="Basic and acidic residues" evidence="4">
    <location>
        <begin position="1"/>
        <end position="13"/>
    </location>
</feature>
<dbReference type="FunFam" id="1.10.238.150:FF:000002">
    <property type="entry name" value="protein diaphanous homolog 2 isoform X2"/>
    <property type="match status" value="1"/>
</dbReference>
<evidence type="ECO:0000259" key="7">
    <source>
        <dbReference type="PROSITE" id="PS51444"/>
    </source>
</evidence>
<dbReference type="GO" id="GO:0030041">
    <property type="term" value="P:actin filament polymerization"/>
    <property type="evidence" value="ECO:0007669"/>
    <property type="project" value="TreeGrafter"/>
</dbReference>
<dbReference type="Gene3D" id="6.10.30.30">
    <property type="match status" value="1"/>
</dbReference>
<dbReference type="Gene3D" id="1.20.58.630">
    <property type="match status" value="1"/>
</dbReference>
<feature type="region of interest" description="Disordered" evidence="4">
    <location>
        <begin position="1111"/>
        <end position="1149"/>
    </location>
</feature>
<dbReference type="InterPro" id="IPR010473">
    <property type="entry name" value="GTPase-bd"/>
</dbReference>
<dbReference type="Pfam" id="PF06371">
    <property type="entry name" value="Drf_GBD"/>
    <property type="match status" value="1"/>
</dbReference>
<dbReference type="InterPro" id="IPR016024">
    <property type="entry name" value="ARM-type_fold"/>
</dbReference>
<dbReference type="Pfam" id="PF06367">
    <property type="entry name" value="Drf_FH3"/>
    <property type="match status" value="1"/>
</dbReference>
<evidence type="ECO:0000256" key="2">
    <source>
        <dbReference type="ARBA" id="ARBA00023054"/>
    </source>
</evidence>
<feature type="region of interest" description="Disordered" evidence="4">
    <location>
        <begin position="1"/>
        <end position="30"/>
    </location>
</feature>
<protein>
    <recommendedName>
        <fullName evidence="10">Diaphanous-related formin 3</fullName>
    </recommendedName>
</protein>
<keyword evidence="2 3" id="KW-0175">Coiled coil</keyword>
<feature type="compositionally biased region" description="Pro residues" evidence="4">
    <location>
        <begin position="584"/>
        <end position="643"/>
    </location>
</feature>
<sequence>MDSAHNRSESPSRRDKRRKKGSDDVDGRRSKFNIKKIMTDDMSLLDRFSSIRMATSKRDHRALGTHHRQPMLQGTAEEPPFNSPNLFPSGDLSKKEILSLFEKMMEDMNLNETHKAPLREKDLVTKRDMVMQYVSTASKSGLKNRQDNALSSQEYIYELRSGIQDERLLNCLESLRVSLKSNPVSWVESFGHEGMGLLLHLLKNLQTSCRSRHESMNKRNQHEIIRCLKAFMNNKYGLMRMLGEELGILLLARAVHPSYPPMMADALKLLSALCIVEEDESIHERILEALTQCAEDDSRERFGYIVEGLALWQSIHLKVGCMQLINALLTSVDELDFRLHLRSEFMRCGLADTLQELKDLQNDELDVQLRVFEENREDDFVELSHRYEDIRFELDDAQEVWQVLWNLVRDTAAEPYLLSMLQHLLLIRSDYFIRPQYYKLIEECVSQIVLRRNGADPDFRHGKRFHLDVEHLIGKNLRYIFICGLSVFVHSSDLLRLQNCTLIKSCFTPPCTSDLLVDKAKVEESQLKASELAKQLDFELTARQELQAQLQRRENELEARLKELEVENHHLREQASHPPGSAVPGPPPPPPLPGGIPPPPPLPGAFIPPPPPLPGAFIPPPPPPLPGGSGPPPPPLPPGAPPPPLLGGVPLPCLSPPMVELPFGLKPKKKYQPGLPTKRINWSKIRPQDMSESCFWTRVEEQKFDNPDLLAKVALCFSSNSRAKKDEHESEEKKPTSNKKKVKELRVLESKTAQNLSIFLGSFRMPYEEIRSIILSVDKERITESMIQSLLNQLPEQSQLSALASLKEEFEVLCEAEQFGIVIGAVKRLKPRLESILFRLQFEEQVNNVKPQVVAVTVTCDELRRSEAFARLLGLVLFLGNYMNAGSRNAQTFGFDISFLYKLRDTKSNDHQTTMLHFLAQICEERHPDILRFTDDLAHLEKASRVSAENIGKSLRQMERQVQQLENNITTFSKDKSDPSDKFVEQMEGFARHARETLNTLLAMHENMEKQFEGLGGFYAFDPQKVSMEDFFGDLNDFRTIFLQALKENLKRREMEEKAHRAKLAKERAEREKRERKNHKKSLADIGGGDTEETGVMDTLLEALQSGAAFRERRKRPARLSGELVSPTGQPRRLSDRFDAKRAPLERSRSRQNVIAGVELHPVVKELDLDQVIGPTPQNWHNKSGRENALSKSRTQDKAENGATRDDGKENETDALLARLRAL</sequence>
<evidence type="ECO:0008006" key="10">
    <source>
        <dbReference type="Google" id="ProtNLM"/>
    </source>
</evidence>
<evidence type="ECO:0000256" key="1">
    <source>
        <dbReference type="ARBA" id="ARBA00008214"/>
    </source>
</evidence>
<dbReference type="InterPro" id="IPR014768">
    <property type="entry name" value="GBD/FH3_dom"/>
</dbReference>
<evidence type="ECO:0000256" key="4">
    <source>
        <dbReference type="SAM" id="MobiDB-lite"/>
    </source>
</evidence>
<dbReference type="GeneTree" id="ENSGT00940000157822"/>
<dbReference type="Gene3D" id="1.10.20.40">
    <property type="entry name" value="Formin, diaphanous GTPase-binding domain"/>
    <property type="match status" value="1"/>
</dbReference>
<dbReference type="PANTHER" id="PTHR45691">
    <property type="entry name" value="PROTEIN DIAPHANOUS"/>
    <property type="match status" value="1"/>
</dbReference>
<feature type="compositionally biased region" description="Basic and acidic residues" evidence="4">
    <location>
        <begin position="1133"/>
        <end position="1149"/>
    </location>
</feature>
<dbReference type="InterPro" id="IPR051412">
    <property type="entry name" value="Formin_Homology_Diaphanous_sf"/>
</dbReference>
<evidence type="ECO:0000259" key="5">
    <source>
        <dbReference type="PROSITE" id="PS51231"/>
    </source>
</evidence>
<dbReference type="InterPro" id="IPR015425">
    <property type="entry name" value="FH2_Formin"/>
</dbReference>
<reference evidence="8" key="2">
    <citation type="submission" date="2025-09" db="UniProtKB">
        <authorList>
            <consortium name="Ensembl"/>
        </authorList>
    </citation>
    <scope>IDENTIFICATION</scope>
</reference>
<dbReference type="GO" id="GO:0003779">
    <property type="term" value="F:actin binding"/>
    <property type="evidence" value="ECO:0007669"/>
    <property type="project" value="InterPro"/>
</dbReference>